<organism evidence="4 5">
    <name type="scientific">Herpesvirus ateles type 1 (strain Lennette)</name>
    <dbReference type="NCBI Taxonomy" id="35243"/>
    <lineage>
        <taxon>Viruses</taxon>
        <taxon>Duplodnaviria</taxon>
        <taxon>Heunggongvirae</taxon>
        <taxon>Peploviricota</taxon>
        <taxon>Herviviricetes</taxon>
        <taxon>Herpesvirales</taxon>
        <taxon>Orthoherpesviridae</taxon>
        <taxon>Alphaherpesvirinae</taxon>
        <taxon>Simplexvirus</taxon>
        <taxon>Simplexvirus atelinealpha1</taxon>
    </lineage>
</organism>
<organismHost>
    <name type="scientific">Ateles</name>
    <dbReference type="NCBI Taxonomy" id="9506"/>
</organismHost>
<dbReference type="GO" id="GO:0042025">
    <property type="term" value="C:host cell nucleus"/>
    <property type="evidence" value="ECO:0007669"/>
    <property type="project" value="UniProtKB-SubCell"/>
</dbReference>
<evidence type="ECO:0000313" key="4">
    <source>
        <dbReference type="EMBL" id="AQS79212.1"/>
    </source>
</evidence>
<evidence type="ECO:0000313" key="5">
    <source>
        <dbReference type="Proteomes" id="UP000243553"/>
    </source>
</evidence>
<dbReference type="RefSeq" id="YP_009361934.1">
    <property type="nucleotide sequence ID" value="NC_034446.1"/>
</dbReference>
<name>A0A1S6JLQ9_HSVA1</name>
<dbReference type="EMBL" id="KY385637">
    <property type="protein sequence ID" value="AQS79212.1"/>
    <property type="molecule type" value="Genomic_DNA"/>
</dbReference>
<dbReference type="GeneID" id="32707829"/>
<evidence type="ECO:0000256" key="3">
    <source>
        <dbReference type="ARBA" id="ARBA00022562"/>
    </source>
</evidence>
<accession>A0A1S6JLQ9</accession>
<gene>
    <name evidence="4" type="primary">UL4</name>
</gene>
<keyword evidence="3" id="KW-1048">Host nucleus</keyword>
<keyword evidence="5" id="KW-1185">Reference proteome</keyword>
<dbReference type="InterPro" id="IPR004958">
    <property type="entry name" value="Herpes_UL4"/>
</dbReference>
<evidence type="ECO:0000256" key="1">
    <source>
        <dbReference type="ARBA" id="ARBA00004147"/>
    </source>
</evidence>
<reference evidence="4 5" key="1">
    <citation type="journal article" date="2017" name="Arch. Virol.">
        <title>Sequence of the ateline alphaherpesvirus 1 (HVA1) genome.</title>
        <authorList>
            <person name="Eberle R."/>
            <person name="Black D.H."/>
        </authorList>
    </citation>
    <scope>NUCLEOTIDE SEQUENCE [LARGE SCALE GENOMIC DNA]</scope>
    <source>
        <strain evidence="4">Lennette</strain>
    </source>
</reference>
<dbReference type="Proteomes" id="UP000243553">
    <property type="component" value="Segment"/>
</dbReference>
<dbReference type="KEGG" id="vg:32707829"/>
<dbReference type="OrthoDB" id="24332at10239"/>
<sequence length="215" mass="22775">MDPPPSVSVVAYTLKPARAPAAWELHETEHIACAFDRGVRCVATDDCLRQDPLGRGSVTIQGTPGGVVVVVNCPEDFCAYHFAGVSPGRMLRQWEDTRMCVYPFDSWVGLTRTESVRSASAGTATLLWSGDSLYVTATIADQEPPLAQPPTEVALPAQAPAPLSSVEESGAIGGLPSYDEAGVAADLLTEVLEEIQLSPALGHDAHAHPPGDRYP</sequence>
<evidence type="ECO:0000256" key="2">
    <source>
        <dbReference type="ARBA" id="ARBA00010784"/>
    </source>
</evidence>
<protein>
    <submittedName>
        <fullName evidence="4">Nuclear protein UL4</fullName>
    </submittedName>
</protein>
<comment type="subcellular location">
    <subcellularLocation>
        <location evidence="1">Host nucleus</location>
    </subcellularLocation>
</comment>
<proteinExistence type="inferred from homology"/>
<dbReference type="Pfam" id="PF03277">
    <property type="entry name" value="Herpes_UL4"/>
    <property type="match status" value="1"/>
</dbReference>
<comment type="similarity">
    <text evidence="2">Belongs to the alphaherpesvirinae HHV-1 UL4 family.</text>
</comment>